<evidence type="ECO:0000256" key="1">
    <source>
        <dbReference type="SAM" id="MobiDB-lite"/>
    </source>
</evidence>
<evidence type="ECO:0000313" key="3">
    <source>
        <dbReference type="Proteomes" id="UP001235939"/>
    </source>
</evidence>
<keyword evidence="3" id="KW-1185">Reference proteome</keyword>
<sequence length="209" mass="23414">MGSSACDLRVVTNSSIRPLFSDGNASFSRKRSCSPSNRRTTLKTKGSGPLRLLECRTSSNNAIIRTRQWYRPGFTPVTKSLVFKDQRGQNQPRSVPPRHSRDRRTTVDSTALWRCGLDIPRELAKYPILMNQEKLTTYAFRAVVPRQRHNTTMLASFSRVECRGDESTPGPPLCTGGYPQVFPGRIFEDSPLGYGALFVFVHSRSSASL</sequence>
<protein>
    <submittedName>
        <fullName evidence="2">Uncharacterized protein</fullName>
    </submittedName>
</protein>
<gene>
    <name evidence="2" type="ORF">LAZ67_X000792</name>
</gene>
<dbReference type="Proteomes" id="UP001235939">
    <property type="component" value="Chromosome X"/>
</dbReference>
<accession>A0ABY6LUJ4</accession>
<evidence type="ECO:0000313" key="2">
    <source>
        <dbReference type="EMBL" id="UYV83986.1"/>
    </source>
</evidence>
<reference evidence="2 3" key="1">
    <citation type="submission" date="2022-03" db="EMBL/GenBank/DDBJ databases">
        <title>A chromosomal length assembly of Cordylochernes scorpioides.</title>
        <authorList>
            <person name="Zeh D."/>
            <person name="Zeh J."/>
        </authorList>
    </citation>
    <scope>NUCLEOTIDE SEQUENCE [LARGE SCALE GENOMIC DNA]</scope>
    <source>
        <strain evidence="2">IN4F17</strain>
        <tissue evidence="2">Whole Body</tissue>
    </source>
</reference>
<proteinExistence type="predicted"/>
<organism evidence="2 3">
    <name type="scientific">Cordylochernes scorpioides</name>
    <dbReference type="NCBI Taxonomy" id="51811"/>
    <lineage>
        <taxon>Eukaryota</taxon>
        <taxon>Metazoa</taxon>
        <taxon>Ecdysozoa</taxon>
        <taxon>Arthropoda</taxon>
        <taxon>Chelicerata</taxon>
        <taxon>Arachnida</taxon>
        <taxon>Pseudoscorpiones</taxon>
        <taxon>Cheliferoidea</taxon>
        <taxon>Chernetidae</taxon>
        <taxon>Cordylochernes</taxon>
    </lineage>
</organism>
<dbReference type="EMBL" id="CP092886">
    <property type="protein sequence ID" value="UYV83986.1"/>
    <property type="molecule type" value="Genomic_DNA"/>
</dbReference>
<feature type="region of interest" description="Disordered" evidence="1">
    <location>
        <begin position="84"/>
        <end position="107"/>
    </location>
</feature>
<name>A0ABY6LUJ4_9ARAC</name>